<dbReference type="Gene3D" id="1.20.58.190">
    <property type="entry name" value="Translin, domain 1"/>
    <property type="match status" value="1"/>
</dbReference>
<dbReference type="EMBL" id="KZ819604">
    <property type="protein sequence ID" value="PWN34194.1"/>
    <property type="molecule type" value="Genomic_DNA"/>
</dbReference>
<comment type="function">
    <text evidence="14">Exhibits both single-stranded and double-stranded endoribonuclease activity. May act as an activator of RNA-induced silencing complex (RISC) by facilitating endonucleolytic cleavage of the siRNA passenger strand.</text>
</comment>
<keyword evidence="8" id="KW-0255">Endonuclease</keyword>
<comment type="similarity">
    <text evidence="3">Belongs to the translin family.</text>
</comment>
<dbReference type="InterPro" id="IPR033956">
    <property type="entry name" value="Translin"/>
</dbReference>
<dbReference type="GO" id="GO:0016787">
    <property type="term" value="F:hydrolase activity"/>
    <property type="evidence" value="ECO:0007669"/>
    <property type="project" value="UniProtKB-KW"/>
</dbReference>
<comment type="subunit">
    <text evidence="4">Ring-shaped heterooctamer of six TSN and two TSNAX subunits, DNA/RNA binding occurs inside the ring.</text>
</comment>
<reference evidence="16 17" key="1">
    <citation type="journal article" date="2018" name="Mol. Biol. Evol.">
        <title>Broad Genomic Sampling Reveals a Smut Pathogenic Ancestry of the Fungal Clade Ustilaginomycotina.</title>
        <authorList>
            <person name="Kijpornyongpan T."/>
            <person name="Mondo S.J."/>
            <person name="Barry K."/>
            <person name="Sandor L."/>
            <person name="Lee J."/>
            <person name="Lipzen A."/>
            <person name="Pangilinan J."/>
            <person name="LaButti K."/>
            <person name="Hainaut M."/>
            <person name="Henrissat B."/>
            <person name="Grigoriev I.V."/>
            <person name="Spatafora J.W."/>
            <person name="Aime M.C."/>
        </authorList>
    </citation>
    <scope>NUCLEOTIDE SEQUENCE [LARGE SCALE GENOMIC DNA]</scope>
    <source>
        <strain evidence="16 17">MCA 3882</strain>
    </source>
</reference>
<dbReference type="STRING" id="1280837.A0A316VA94"/>
<evidence type="ECO:0000313" key="17">
    <source>
        <dbReference type="Proteomes" id="UP000245771"/>
    </source>
</evidence>
<evidence type="ECO:0000256" key="9">
    <source>
        <dbReference type="ARBA" id="ARBA00022801"/>
    </source>
</evidence>
<dbReference type="FunCoup" id="A0A316VA94">
    <property type="interactions" value="812"/>
</dbReference>
<dbReference type="Pfam" id="PF01997">
    <property type="entry name" value="Translin"/>
    <property type="match status" value="1"/>
</dbReference>
<gene>
    <name evidence="16" type="ORF">FA14DRAFT_165253</name>
</gene>
<dbReference type="CDD" id="cd14819">
    <property type="entry name" value="Translin"/>
    <property type="match status" value="1"/>
</dbReference>
<dbReference type="GO" id="GO:0016070">
    <property type="term" value="P:RNA metabolic process"/>
    <property type="evidence" value="ECO:0007669"/>
    <property type="project" value="InterPro"/>
</dbReference>
<keyword evidence="9" id="KW-0378">Hydrolase</keyword>
<name>A0A316VA94_9BASI</name>
<dbReference type="GeneID" id="37021727"/>
<dbReference type="GO" id="GO:0003697">
    <property type="term" value="F:single-stranded DNA binding"/>
    <property type="evidence" value="ECO:0007669"/>
    <property type="project" value="InterPro"/>
</dbReference>
<dbReference type="PANTHER" id="PTHR10741">
    <property type="entry name" value="TRANSLIN AND TRANSLIN ASSOCIATED PROTEIN X"/>
    <property type="match status" value="1"/>
</dbReference>
<dbReference type="GO" id="GO:0004519">
    <property type="term" value="F:endonuclease activity"/>
    <property type="evidence" value="ECO:0007669"/>
    <property type="project" value="UniProtKB-KW"/>
</dbReference>
<dbReference type="SUPFAM" id="SSF74784">
    <property type="entry name" value="Translin"/>
    <property type="match status" value="1"/>
</dbReference>
<dbReference type="InterPro" id="IPR036081">
    <property type="entry name" value="Translin_sf"/>
</dbReference>
<keyword evidence="17" id="KW-1185">Reference proteome</keyword>
<dbReference type="InterPro" id="IPR016068">
    <property type="entry name" value="Translin_N"/>
</dbReference>
<evidence type="ECO:0000256" key="4">
    <source>
        <dbReference type="ARBA" id="ARBA00011685"/>
    </source>
</evidence>
<dbReference type="OrthoDB" id="829at2759"/>
<dbReference type="GO" id="GO:0005737">
    <property type="term" value="C:cytoplasm"/>
    <property type="evidence" value="ECO:0007669"/>
    <property type="project" value="UniProtKB-SubCell"/>
</dbReference>
<dbReference type="GO" id="GO:0003723">
    <property type="term" value="F:RNA binding"/>
    <property type="evidence" value="ECO:0007669"/>
    <property type="project" value="UniProtKB-KW"/>
</dbReference>
<comment type="function">
    <text evidence="13">DNA-binding protein that specifically recognizes consensus sequences at the breakpoint junctions in chromosomal translocations, mostly involving immunoglobulin (Ig)/T-cell receptor gene segments. Seems to recognize single-stranded DNA ends generated by staggered breaks occurring at recombination hot spots.</text>
</comment>
<evidence type="ECO:0000256" key="8">
    <source>
        <dbReference type="ARBA" id="ARBA00022759"/>
    </source>
</evidence>
<dbReference type="InterPro" id="IPR016069">
    <property type="entry name" value="Translin_C"/>
</dbReference>
<evidence type="ECO:0000256" key="6">
    <source>
        <dbReference type="ARBA" id="ARBA00022490"/>
    </source>
</evidence>
<keyword evidence="6" id="KW-0963">Cytoplasm</keyword>
<dbReference type="InParanoid" id="A0A316VA94"/>
<dbReference type="FunFam" id="1.20.58.190:FF:000001">
    <property type="entry name" value="Translin"/>
    <property type="match status" value="1"/>
</dbReference>
<proteinExistence type="inferred from homology"/>
<dbReference type="AlphaFoldDB" id="A0A316VA94"/>
<evidence type="ECO:0000256" key="14">
    <source>
        <dbReference type="ARBA" id="ARBA00025410"/>
    </source>
</evidence>
<sequence length="222" mass="25507">MTSSVDFEPILAELEANKELGEKLREQVKELEKSYRVAAKLLNKSHSTPSSEIQNLVQQVASSFGETRQVIRQLIELVPENEYYKWNDTWSMTIQRIVFSIAYTYYLGTGRLITKEQVADVLAVPQSENHRFKLATEEYLHALVSLVNELSRLAVNSVTLGDFGTPVRLSAFVKDLHTGFQMLNLKNDSLRKRFDSIKYDVKKIEEVVYDISLRGLELKLMM</sequence>
<comment type="subcellular location">
    <subcellularLocation>
        <location evidence="2">Cytoplasm</location>
    </subcellularLocation>
    <subcellularLocation>
        <location evidence="1">Nucleus</location>
    </subcellularLocation>
</comment>
<evidence type="ECO:0000256" key="12">
    <source>
        <dbReference type="ARBA" id="ARBA00023242"/>
    </source>
</evidence>
<dbReference type="Proteomes" id="UP000245771">
    <property type="component" value="Unassembled WGS sequence"/>
</dbReference>
<accession>A0A316VA94</accession>
<evidence type="ECO:0000256" key="15">
    <source>
        <dbReference type="ARBA" id="ARBA00030513"/>
    </source>
</evidence>
<dbReference type="RefSeq" id="XP_025354496.1">
    <property type="nucleotide sequence ID" value="XM_025499946.1"/>
</dbReference>
<keyword evidence="10" id="KW-0694">RNA-binding</keyword>
<evidence type="ECO:0000256" key="3">
    <source>
        <dbReference type="ARBA" id="ARBA00005902"/>
    </source>
</evidence>
<evidence type="ECO:0000256" key="10">
    <source>
        <dbReference type="ARBA" id="ARBA00022884"/>
    </source>
</evidence>
<evidence type="ECO:0000256" key="7">
    <source>
        <dbReference type="ARBA" id="ARBA00022722"/>
    </source>
</evidence>
<keyword evidence="12" id="KW-0539">Nucleus</keyword>
<organism evidence="16 17">
    <name type="scientific">Meira miltonrushii</name>
    <dbReference type="NCBI Taxonomy" id="1280837"/>
    <lineage>
        <taxon>Eukaryota</taxon>
        <taxon>Fungi</taxon>
        <taxon>Dikarya</taxon>
        <taxon>Basidiomycota</taxon>
        <taxon>Ustilaginomycotina</taxon>
        <taxon>Exobasidiomycetes</taxon>
        <taxon>Exobasidiales</taxon>
        <taxon>Brachybasidiaceae</taxon>
        <taxon>Meira</taxon>
    </lineage>
</organism>
<keyword evidence="7" id="KW-0540">Nuclease</keyword>
<dbReference type="InterPro" id="IPR002848">
    <property type="entry name" value="Translin_fam"/>
</dbReference>
<dbReference type="FunFam" id="1.20.58.200:FF:000002">
    <property type="entry name" value="Putative translin"/>
    <property type="match status" value="1"/>
</dbReference>
<evidence type="ECO:0000256" key="5">
    <source>
        <dbReference type="ARBA" id="ARBA00022196"/>
    </source>
</evidence>
<keyword evidence="11" id="KW-0238">DNA-binding</keyword>
<evidence type="ECO:0000256" key="11">
    <source>
        <dbReference type="ARBA" id="ARBA00023125"/>
    </source>
</evidence>
<dbReference type="Gene3D" id="1.20.58.200">
    <property type="entry name" value="Translin, domain 2"/>
    <property type="match status" value="1"/>
</dbReference>
<dbReference type="GO" id="GO:0043565">
    <property type="term" value="F:sequence-specific DNA binding"/>
    <property type="evidence" value="ECO:0007669"/>
    <property type="project" value="InterPro"/>
</dbReference>
<protein>
    <recommendedName>
        <fullName evidence="5">Translin</fullName>
    </recommendedName>
    <alternativeName>
        <fullName evidence="15">Component 3 of promoter of RISC</fullName>
    </alternativeName>
</protein>
<dbReference type="GO" id="GO:0005634">
    <property type="term" value="C:nucleus"/>
    <property type="evidence" value="ECO:0007669"/>
    <property type="project" value="UniProtKB-SubCell"/>
</dbReference>
<evidence type="ECO:0000256" key="2">
    <source>
        <dbReference type="ARBA" id="ARBA00004496"/>
    </source>
</evidence>
<evidence type="ECO:0000256" key="1">
    <source>
        <dbReference type="ARBA" id="ARBA00004123"/>
    </source>
</evidence>
<evidence type="ECO:0000256" key="13">
    <source>
        <dbReference type="ARBA" id="ARBA00025374"/>
    </source>
</evidence>
<evidence type="ECO:0000313" key="16">
    <source>
        <dbReference type="EMBL" id="PWN34194.1"/>
    </source>
</evidence>